<proteinExistence type="predicted"/>
<comment type="caution">
    <text evidence="1">The sequence shown here is derived from an EMBL/GenBank/DDBJ whole genome shotgun (WGS) entry which is preliminary data.</text>
</comment>
<dbReference type="Proteomes" id="UP000003280">
    <property type="component" value="Unassembled WGS sequence"/>
</dbReference>
<dbReference type="HOGENOM" id="CLU_3046371_0_0_9"/>
<dbReference type="STRING" id="862517.HMPREF9225_0108"/>
<reference evidence="1 2" key="1">
    <citation type="submission" date="2010-07" db="EMBL/GenBank/DDBJ databases">
        <authorList>
            <person name="Muzny D."/>
            <person name="Qin X."/>
            <person name="Deng J."/>
            <person name="Jiang H."/>
            <person name="Liu Y."/>
            <person name="Qu J."/>
            <person name="Song X.-Z."/>
            <person name="Zhang L."/>
            <person name="Thornton R."/>
            <person name="Coyle M."/>
            <person name="Francisco L."/>
            <person name="Jackson L."/>
            <person name="Javaid M."/>
            <person name="Korchina V."/>
            <person name="Kovar C."/>
            <person name="Mata R."/>
            <person name="Mathew T."/>
            <person name="Ngo R."/>
            <person name="Nguyen L."/>
            <person name="Nguyen N."/>
            <person name="Okwuonu G."/>
            <person name="Ongeri F."/>
            <person name="Pham C."/>
            <person name="Simmons D."/>
            <person name="Wilczek-Boney K."/>
            <person name="Hale W."/>
            <person name="Jakkamsetti A."/>
            <person name="Pham P."/>
            <person name="Ruth R."/>
            <person name="San Lucas F."/>
            <person name="Warren J."/>
            <person name="Zhang J."/>
            <person name="Zhao Z."/>
            <person name="Zhou C."/>
            <person name="Zhu D."/>
            <person name="Lee S."/>
            <person name="Bess C."/>
            <person name="Blankenburg K."/>
            <person name="Forbes L."/>
            <person name="Fu Q."/>
            <person name="Gubbala S."/>
            <person name="Hirani K."/>
            <person name="Jayaseelan J.C."/>
            <person name="Lara F."/>
            <person name="Munidasa M."/>
            <person name="Palculict T."/>
            <person name="Patil S."/>
            <person name="Pu L.-L."/>
            <person name="Saada N."/>
            <person name="Tang L."/>
            <person name="Weissenberger G."/>
            <person name="Zhu Y."/>
            <person name="Hemphill L."/>
            <person name="Shang Y."/>
            <person name="Youmans B."/>
            <person name="Ayvaz T."/>
            <person name="Ross M."/>
            <person name="Santibanez J."/>
            <person name="Aqrawi P."/>
            <person name="Gross S."/>
            <person name="Joshi V."/>
            <person name="Fowler G."/>
            <person name="Nazareth L."/>
            <person name="Reid J."/>
            <person name="Worley K."/>
            <person name="Petrosino J."/>
            <person name="Highlander S."/>
            <person name="Gibbs R."/>
        </authorList>
    </citation>
    <scope>NUCLEOTIDE SEQUENCE [LARGE SCALE GENOMIC DNA]</scope>
    <source>
        <strain evidence="1 2">ATCC BAA-1640</strain>
    </source>
</reference>
<evidence type="ECO:0000313" key="2">
    <source>
        <dbReference type="Proteomes" id="UP000003280"/>
    </source>
</evidence>
<dbReference type="AlphaFoldDB" id="E0NIW9"/>
<keyword evidence="2" id="KW-1185">Reference proteome</keyword>
<dbReference type="EMBL" id="AEEH01000012">
    <property type="protein sequence ID" value="EFM26259.1"/>
    <property type="molecule type" value="Genomic_DNA"/>
</dbReference>
<sequence length="54" mass="6068">MFFLIFFWLRWVKYVSDPSTSDPSTSEPCGSFAQDDQVGGLTLLQDDQVGGCFK</sequence>
<name>E0NIW9_9FIRM</name>
<accession>E0NIW9</accession>
<evidence type="ECO:0000313" key="1">
    <source>
        <dbReference type="EMBL" id="EFM26259.1"/>
    </source>
</evidence>
<organism evidence="1 2">
    <name type="scientific">Peptoniphilus duerdenii ATCC BAA-1640</name>
    <dbReference type="NCBI Taxonomy" id="862517"/>
    <lineage>
        <taxon>Bacteria</taxon>
        <taxon>Bacillati</taxon>
        <taxon>Bacillota</taxon>
        <taxon>Tissierellia</taxon>
        <taxon>Tissierellales</taxon>
        <taxon>Peptoniphilaceae</taxon>
        <taxon>Peptoniphilus</taxon>
    </lineage>
</organism>
<gene>
    <name evidence="1" type="ORF">HMPREF9225_0108</name>
</gene>
<protein>
    <submittedName>
        <fullName evidence="1">Uncharacterized protein</fullName>
    </submittedName>
</protein>